<dbReference type="Proteomes" id="UP000076532">
    <property type="component" value="Unassembled WGS sequence"/>
</dbReference>
<dbReference type="OrthoDB" id="2104739at2759"/>
<sequence length="184" mass="20788">MFAPQALKSGYVATGHLVTGYILPYSLNNFEEGLAADVTRAAISWDMLRAWSSYDISKFVGDTLTSPMNGVLLRSDLASDFKDFLFWFEETGTPDSYIVKAREDNYPYHNQAVTFHNEHDKPIDLPNREILALHRSFGRVLHFSGAGEYLERTWHDIEDTDVLSADGSTDVSSLLTIGMQKFRL</sequence>
<reference evidence="1 2" key="1">
    <citation type="journal article" date="2016" name="Mol. Biol. Evol.">
        <title>Comparative Genomics of Early-Diverging Mushroom-Forming Fungi Provides Insights into the Origins of Lignocellulose Decay Capabilities.</title>
        <authorList>
            <person name="Nagy L.G."/>
            <person name="Riley R."/>
            <person name="Tritt A."/>
            <person name="Adam C."/>
            <person name="Daum C."/>
            <person name="Floudas D."/>
            <person name="Sun H."/>
            <person name="Yadav J.S."/>
            <person name="Pangilinan J."/>
            <person name="Larsson K.H."/>
            <person name="Matsuura K."/>
            <person name="Barry K."/>
            <person name="Labutti K."/>
            <person name="Kuo R."/>
            <person name="Ohm R.A."/>
            <person name="Bhattacharya S.S."/>
            <person name="Shirouzu T."/>
            <person name="Yoshinaga Y."/>
            <person name="Martin F.M."/>
            <person name="Grigoriev I.V."/>
            <person name="Hibbett D.S."/>
        </authorList>
    </citation>
    <scope>NUCLEOTIDE SEQUENCE [LARGE SCALE GENOMIC DNA]</scope>
    <source>
        <strain evidence="1 2">CBS 109695</strain>
    </source>
</reference>
<evidence type="ECO:0000313" key="2">
    <source>
        <dbReference type="Proteomes" id="UP000076532"/>
    </source>
</evidence>
<accession>A0A166RNR8</accession>
<organism evidence="1 2">
    <name type="scientific">Athelia psychrophila</name>
    <dbReference type="NCBI Taxonomy" id="1759441"/>
    <lineage>
        <taxon>Eukaryota</taxon>
        <taxon>Fungi</taxon>
        <taxon>Dikarya</taxon>
        <taxon>Basidiomycota</taxon>
        <taxon>Agaricomycotina</taxon>
        <taxon>Agaricomycetes</taxon>
        <taxon>Agaricomycetidae</taxon>
        <taxon>Atheliales</taxon>
        <taxon>Atheliaceae</taxon>
        <taxon>Athelia</taxon>
    </lineage>
</organism>
<dbReference type="AlphaFoldDB" id="A0A166RNR8"/>
<protein>
    <recommendedName>
        <fullName evidence="3">HNH nuclease domain-containing protein</fullName>
    </recommendedName>
</protein>
<keyword evidence="2" id="KW-1185">Reference proteome</keyword>
<name>A0A166RNR8_9AGAM</name>
<proteinExistence type="predicted"/>
<dbReference type="STRING" id="436010.A0A166RNR8"/>
<gene>
    <name evidence="1" type="ORF">FIBSPDRAFT_852621</name>
</gene>
<evidence type="ECO:0000313" key="1">
    <source>
        <dbReference type="EMBL" id="KZP28479.1"/>
    </source>
</evidence>
<dbReference type="EMBL" id="KV417503">
    <property type="protein sequence ID" value="KZP28479.1"/>
    <property type="molecule type" value="Genomic_DNA"/>
</dbReference>
<evidence type="ECO:0008006" key="3">
    <source>
        <dbReference type="Google" id="ProtNLM"/>
    </source>
</evidence>